<name>A0ABT4APC9_9BACT</name>
<dbReference type="InterPro" id="IPR002696">
    <property type="entry name" value="Membr_insert_effic_factor_YidD"/>
</dbReference>
<comment type="caution">
    <text evidence="2">The sequence shown here is derived from an EMBL/GenBank/DDBJ whole genome shotgun (WGS) entry which is preliminary data.</text>
</comment>
<comment type="similarity">
    <text evidence="1">Belongs to the UPF0161 family.</text>
</comment>
<accession>A0ABT4APC9</accession>
<sequence>MSPLARLLALPIRLYKRFLSPLLPPACRFHPSCSSYALEALHKHGALRGVRLIVWRLLRCQPFHPGGFDPVP</sequence>
<keyword evidence="1" id="KW-0472">Membrane</keyword>
<dbReference type="RefSeq" id="WP_267542059.1">
    <property type="nucleotide sequence ID" value="NZ_JAPNKA010000001.1"/>
</dbReference>
<evidence type="ECO:0000313" key="3">
    <source>
        <dbReference type="Proteomes" id="UP001207654"/>
    </source>
</evidence>
<gene>
    <name evidence="2" type="primary">yidD</name>
    <name evidence="2" type="ORF">OV287_54760</name>
</gene>
<organism evidence="2 3">
    <name type="scientific">Archangium lansingense</name>
    <dbReference type="NCBI Taxonomy" id="2995310"/>
    <lineage>
        <taxon>Bacteria</taxon>
        <taxon>Pseudomonadati</taxon>
        <taxon>Myxococcota</taxon>
        <taxon>Myxococcia</taxon>
        <taxon>Myxococcales</taxon>
        <taxon>Cystobacterineae</taxon>
        <taxon>Archangiaceae</taxon>
        <taxon>Archangium</taxon>
    </lineage>
</organism>
<dbReference type="PANTHER" id="PTHR33383:SF1">
    <property type="entry name" value="MEMBRANE PROTEIN INSERTION EFFICIENCY FACTOR-RELATED"/>
    <property type="match status" value="1"/>
</dbReference>
<dbReference type="Proteomes" id="UP001207654">
    <property type="component" value="Unassembled WGS sequence"/>
</dbReference>
<comment type="function">
    <text evidence="1">Could be involved in insertion of integral membrane proteins into the membrane.</text>
</comment>
<evidence type="ECO:0000256" key="1">
    <source>
        <dbReference type="HAMAP-Rule" id="MF_00386"/>
    </source>
</evidence>
<reference evidence="2 3" key="1">
    <citation type="submission" date="2022-11" db="EMBL/GenBank/DDBJ databases">
        <title>Minimal conservation of predation-associated metabolite biosynthetic gene clusters underscores biosynthetic potential of Myxococcota including descriptions for ten novel species: Archangium lansinium sp. nov., Myxococcus landrumus sp. nov., Nannocystis bai.</title>
        <authorList>
            <person name="Ahearne A."/>
            <person name="Stevens C."/>
            <person name="Phillips K."/>
        </authorList>
    </citation>
    <scope>NUCLEOTIDE SEQUENCE [LARGE SCALE GENOMIC DNA]</scope>
    <source>
        <strain evidence="2 3">MIWBW</strain>
    </source>
</reference>
<keyword evidence="1" id="KW-1003">Cell membrane</keyword>
<dbReference type="PANTHER" id="PTHR33383">
    <property type="entry name" value="MEMBRANE PROTEIN INSERTION EFFICIENCY FACTOR-RELATED"/>
    <property type="match status" value="1"/>
</dbReference>
<protein>
    <recommendedName>
        <fullName evidence="1">Putative membrane protein insertion efficiency factor</fullName>
    </recommendedName>
</protein>
<dbReference type="HAMAP" id="MF_00386">
    <property type="entry name" value="UPF0161_YidD"/>
    <property type="match status" value="1"/>
</dbReference>
<comment type="subcellular location">
    <subcellularLocation>
        <location evidence="1">Cell membrane</location>
        <topology evidence="1">Peripheral membrane protein</topology>
        <orientation evidence="1">Cytoplasmic side</orientation>
    </subcellularLocation>
</comment>
<dbReference type="EMBL" id="JAPNKA010000001">
    <property type="protein sequence ID" value="MCY1083534.1"/>
    <property type="molecule type" value="Genomic_DNA"/>
</dbReference>
<dbReference type="NCBIfam" id="TIGR00278">
    <property type="entry name" value="membrane protein insertion efficiency factor YidD"/>
    <property type="match status" value="1"/>
</dbReference>
<dbReference type="SMART" id="SM01234">
    <property type="entry name" value="Haemolytic"/>
    <property type="match status" value="1"/>
</dbReference>
<keyword evidence="3" id="KW-1185">Reference proteome</keyword>
<dbReference type="Pfam" id="PF01809">
    <property type="entry name" value="YidD"/>
    <property type="match status" value="1"/>
</dbReference>
<evidence type="ECO:0000313" key="2">
    <source>
        <dbReference type="EMBL" id="MCY1083534.1"/>
    </source>
</evidence>
<proteinExistence type="inferred from homology"/>